<evidence type="ECO:0000256" key="1">
    <source>
        <dbReference type="SAM" id="MobiDB-lite"/>
    </source>
</evidence>
<keyword evidence="3" id="KW-1185">Reference proteome</keyword>
<accession>A0AAD2PU82</accession>
<sequence>MSFSISDFASVVQTPAKSPSANPDGELPRGGISSGKEVPILLLDLSKDFVGKNPRCGGSIGQSGWMCIKLGCDKPTHVKKKHKLLQDNMKGQVVFIQADSSGDLVHGSPNLELSEFGPSHFNKYQDQIQTPESWESLFNLLLVKDQRMADKLSADKFYELANKAAARTGPTLFKAARKLGEKFCKFRDLILGPQD</sequence>
<dbReference type="Proteomes" id="UP001295423">
    <property type="component" value="Unassembled WGS sequence"/>
</dbReference>
<proteinExistence type="predicted"/>
<dbReference type="EMBL" id="CAKOGP040001751">
    <property type="protein sequence ID" value="CAJ1948713.1"/>
    <property type="molecule type" value="Genomic_DNA"/>
</dbReference>
<gene>
    <name evidence="2" type="ORF">CYCCA115_LOCUS11748</name>
</gene>
<dbReference type="AlphaFoldDB" id="A0AAD2PU82"/>
<reference evidence="2" key="1">
    <citation type="submission" date="2023-08" db="EMBL/GenBank/DDBJ databases">
        <authorList>
            <person name="Audoor S."/>
            <person name="Bilcke G."/>
        </authorList>
    </citation>
    <scope>NUCLEOTIDE SEQUENCE</scope>
</reference>
<name>A0AAD2PU82_9STRA</name>
<feature type="region of interest" description="Disordered" evidence="1">
    <location>
        <begin position="14"/>
        <end position="33"/>
    </location>
</feature>
<protein>
    <submittedName>
        <fullName evidence="2">Uncharacterized protein</fullName>
    </submittedName>
</protein>
<organism evidence="2 3">
    <name type="scientific">Cylindrotheca closterium</name>
    <dbReference type="NCBI Taxonomy" id="2856"/>
    <lineage>
        <taxon>Eukaryota</taxon>
        <taxon>Sar</taxon>
        <taxon>Stramenopiles</taxon>
        <taxon>Ochrophyta</taxon>
        <taxon>Bacillariophyta</taxon>
        <taxon>Bacillariophyceae</taxon>
        <taxon>Bacillariophycidae</taxon>
        <taxon>Bacillariales</taxon>
        <taxon>Bacillariaceae</taxon>
        <taxon>Cylindrotheca</taxon>
    </lineage>
</organism>
<evidence type="ECO:0000313" key="2">
    <source>
        <dbReference type="EMBL" id="CAJ1948713.1"/>
    </source>
</evidence>
<evidence type="ECO:0000313" key="3">
    <source>
        <dbReference type="Proteomes" id="UP001295423"/>
    </source>
</evidence>
<comment type="caution">
    <text evidence="2">The sequence shown here is derived from an EMBL/GenBank/DDBJ whole genome shotgun (WGS) entry which is preliminary data.</text>
</comment>